<reference evidence="2 3" key="1">
    <citation type="submission" date="2018-07" db="EMBL/GenBank/DDBJ databases">
        <title>Mechanisms of high-level aminoglycoside resistance among Gram-negative pathogens in Brazil.</title>
        <authorList>
            <person name="Ballaben A.S."/>
            <person name="Darini A.L.C."/>
            <person name="Doi Y."/>
        </authorList>
    </citation>
    <scope>NUCLEOTIDE SEQUENCE [LARGE SCALE GENOMIC DNA]</scope>
    <source>
        <strain evidence="2 3">B2-305</strain>
    </source>
</reference>
<dbReference type="SUPFAM" id="SSF52425">
    <property type="entry name" value="Cryptochrome/photolyase, N-terminal domain"/>
    <property type="match status" value="1"/>
</dbReference>
<dbReference type="PROSITE" id="PS51645">
    <property type="entry name" value="PHR_CRY_ALPHA_BETA"/>
    <property type="match status" value="1"/>
</dbReference>
<dbReference type="InterPro" id="IPR006050">
    <property type="entry name" value="DNA_photolyase_N"/>
</dbReference>
<name>A0A367M1S2_PSEAI</name>
<feature type="domain" description="Photolyase/cryptochrome alpha/beta" evidence="1">
    <location>
        <begin position="5"/>
        <end position="121"/>
    </location>
</feature>
<dbReference type="EMBL" id="QORE01001417">
    <property type="protein sequence ID" value="RCI71425.1"/>
    <property type="molecule type" value="Genomic_DNA"/>
</dbReference>
<comment type="caution">
    <text evidence="2">The sequence shown here is derived from an EMBL/GenBank/DDBJ whole genome shotgun (WGS) entry which is preliminary data.</text>
</comment>
<evidence type="ECO:0000259" key="1">
    <source>
        <dbReference type="PROSITE" id="PS51645"/>
    </source>
</evidence>
<organism evidence="2 3">
    <name type="scientific">Pseudomonas aeruginosa</name>
    <dbReference type="NCBI Taxonomy" id="287"/>
    <lineage>
        <taxon>Bacteria</taxon>
        <taxon>Pseudomonadati</taxon>
        <taxon>Pseudomonadota</taxon>
        <taxon>Gammaproteobacteria</taxon>
        <taxon>Pseudomonadales</taxon>
        <taxon>Pseudomonadaceae</taxon>
        <taxon>Pseudomonas</taxon>
    </lineage>
</organism>
<dbReference type="InterPro" id="IPR036155">
    <property type="entry name" value="Crypto/Photolyase_N_sf"/>
</dbReference>
<evidence type="ECO:0000313" key="2">
    <source>
        <dbReference type="EMBL" id="RCI71425.1"/>
    </source>
</evidence>
<dbReference type="Gene3D" id="3.40.50.620">
    <property type="entry name" value="HUPs"/>
    <property type="match status" value="1"/>
</dbReference>
<evidence type="ECO:0000313" key="3">
    <source>
        <dbReference type="Proteomes" id="UP000253594"/>
    </source>
</evidence>
<protein>
    <submittedName>
        <fullName evidence="2">Deoxyribodipyrimidine photo-lyase</fullName>
    </submittedName>
</protein>
<dbReference type="GO" id="GO:0003677">
    <property type="term" value="F:DNA binding"/>
    <property type="evidence" value="ECO:0007669"/>
    <property type="project" value="TreeGrafter"/>
</dbReference>
<dbReference type="InterPro" id="IPR002081">
    <property type="entry name" value="Cryptochrome/DNA_photolyase_1"/>
</dbReference>
<dbReference type="Proteomes" id="UP000253594">
    <property type="component" value="Unassembled WGS sequence"/>
</dbReference>
<dbReference type="InterPro" id="IPR014729">
    <property type="entry name" value="Rossmann-like_a/b/a_fold"/>
</dbReference>
<dbReference type="GO" id="GO:0009416">
    <property type="term" value="P:response to light stimulus"/>
    <property type="evidence" value="ECO:0007669"/>
    <property type="project" value="TreeGrafter"/>
</dbReference>
<sequence length="121" mass="13700">MNGLPMNLIWFRCDLRTTDNSALLAAADGRPCVALYLLSPAQWREHDDAPCKVDFWLRNLGELHRQLAALNIPLLVRDCGHWRQAPEVIGRLCRELGGGAVHVNQEYGVNEERRDQAVGQR</sequence>
<dbReference type="GO" id="GO:0003904">
    <property type="term" value="F:deoxyribodipyrimidine photo-lyase activity"/>
    <property type="evidence" value="ECO:0007669"/>
    <property type="project" value="TreeGrafter"/>
</dbReference>
<dbReference type="PANTHER" id="PTHR11455">
    <property type="entry name" value="CRYPTOCHROME"/>
    <property type="match status" value="1"/>
</dbReference>
<dbReference type="GO" id="GO:0071949">
    <property type="term" value="F:FAD binding"/>
    <property type="evidence" value="ECO:0007669"/>
    <property type="project" value="TreeGrafter"/>
</dbReference>
<gene>
    <name evidence="2" type="ORF">DT376_29195</name>
</gene>
<dbReference type="AlphaFoldDB" id="A0A367M1S2"/>
<proteinExistence type="predicted"/>
<keyword evidence="2" id="KW-0456">Lyase</keyword>
<feature type="non-terminal residue" evidence="2">
    <location>
        <position position="121"/>
    </location>
</feature>
<dbReference type="PANTHER" id="PTHR11455:SF9">
    <property type="entry name" value="CRYPTOCHROME CIRCADIAN CLOCK 5 ISOFORM X1"/>
    <property type="match status" value="1"/>
</dbReference>
<dbReference type="Pfam" id="PF00875">
    <property type="entry name" value="DNA_photolyase"/>
    <property type="match status" value="1"/>
</dbReference>
<accession>A0A367M1S2</accession>